<organism evidence="2 3">
    <name type="scientific">Rotaria magnacalcarata</name>
    <dbReference type="NCBI Taxonomy" id="392030"/>
    <lineage>
        <taxon>Eukaryota</taxon>
        <taxon>Metazoa</taxon>
        <taxon>Spiralia</taxon>
        <taxon>Gnathifera</taxon>
        <taxon>Rotifera</taxon>
        <taxon>Eurotatoria</taxon>
        <taxon>Bdelloidea</taxon>
        <taxon>Philodinida</taxon>
        <taxon>Philodinidae</taxon>
        <taxon>Rotaria</taxon>
    </lineage>
</organism>
<dbReference type="PROSITE" id="PS50235">
    <property type="entry name" value="USP_3"/>
    <property type="match status" value="1"/>
</dbReference>
<dbReference type="GO" id="GO:0005634">
    <property type="term" value="C:nucleus"/>
    <property type="evidence" value="ECO:0007669"/>
    <property type="project" value="TreeGrafter"/>
</dbReference>
<feature type="domain" description="USP" evidence="1">
    <location>
        <begin position="11"/>
        <end position="272"/>
    </location>
</feature>
<sequence length="370" mass="42271">MNWNSLRNRMIGLRNQDNKTCYINAALQCLGSTPPLTEWLFEQVDNLNTCRLSNERKFCSICELTKIILLIHPSPRNKSTESSCVTIPSANSVRTHVHLISRIFNVGEQVDHFNCCLSSHLSISSTLPMKPTIIDQIFNIKLLSLHKRITINELSPILIIDFKRFTATFDSIDKLLHKVNYNDLLNVTSYMTSDLFTANDKSQNINSSTNNLYKLYAVINHIGDNLNSGHYYLYIRSSDNRWFLVDDAHCQHVSSNEVLNHPEAFMLFYAKVRSKLTNTILNNEPILGQTESSITIGNQCSIDRIEKNRRNFYHVSNKVLHPSISSKELAFILNEPSDDSIAEVSDGEGTQMGRSNKSIYYHDFRVAHHS</sequence>
<dbReference type="InterPro" id="IPR028889">
    <property type="entry name" value="USP"/>
</dbReference>
<dbReference type="InterPro" id="IPR018200">
    <property type="entry name" value="USP_CS"/>
</dbReference>
<dbReference type="EMBL" id="CAJOBG010040552">
    <property type="protein sequence ID" value="CAF4399565.1"/>
    <property type="molecule type" value="Genomic_DNA"/>
</dbReference>
<dbReference type="GO" id="GO:0004843">
    <property type="term" value="F:cysteine-type deubiquitinase activity"/>
    <property type="evidence" value="ECO:0007669"/>
    <property type="project" value="InterPro"/>
</dbReference>
<dbReference type="SUPFAM" id="SSF54001">
    <property type="entry name" value="Cysteine proteinases"/>
    <property type="match status" value="1"/>
</dbReference>
<protein>
    <recommendedName>
        <fullName evidence="1">USP domain-containing protein</fullName>
    </recommendedName>
</protein>
<dbReference type="Pfam" id="PF00443">
    <property type="entry name" value="UCH"/>
    <property type="match status" value="1"/>
</dbReference>
<name>A0A820P7U9_9BILA</name>
<dbReference type="AlphaFoldDB" id="A0A820P7U9"/>
<dbReference type="PROSITE" id="PS00973">
    <property type="entry name" value="USP_2"/>
    <property type="match status" value="1"/>
</dbReference>
<dbReference type="InterPro" id="IPR001394">
    <property type="entry name" value="Peptidase_C19_UCH"/>
</dbReference>
<accession>A0A820P7U9</accession>
<dbReference type="InterPro" id="IPR038765">
    <property type="entry name" value="Papain-like_cys_pep_sf"/>
</dbReference>
<keyword evidence="3" id="KW-1185">Reference proteome</keyword>
<evidence type="ECO:0000313" key="2">
    <source>
        <dbReference type="EMBL" id="CAF4399565.1"/>
    </source>
</evidence>
<dbReference type="GO" id="GO:0005829">
    <property type="term" value="C:cytosol"/>
    <property type="evidence" value="ECO:0007669"/>
    <property type="project" value="TreeGrafter"/>
</dbReference>
<dbReference type="InterPro" id="IPR050164">
    <property type="entry name" value="Peptidase_C19"/>
</dbReference>
<evidence type="ECO:0000259" key="1">
    <source>
        <dbReference type="PROSITE" id="PS50235"/>
    </source>
</evidence>
<dbReference type="Proteomes" id="UP000663866">
    <property type="component" value="Unassembled WGS sequence"/>
</dbReference>
<evidence type="ECO:0000313" key="3">
    <source>
        <dbReference type="Proteomes" id="UP000663866"/>
    </source>
</evidence>
<proteinExistence type="predicted"/>
<dbReference type="GO" id="GO:0016579">
    <property type="term" value="P:protein deubiquitination"/>
    <property type="evidence" value="ECO:0007669"/>
    <property type="project" value="InterPro"/>
</dbReference>
<dbReference type="PANTHER" id="PTHR24006">
    <property type="entry name" value="UBIQUITIN CARBOXYL-TERMINAL HYDROLASE"/>
    <property type="match status" value="1"/>
</dbReference>
<comment type="caution">
    <text evidence="2">The sequence shown here is derived from an EMBL/GenBank/DDBJ whole genome shotgun (WGS) entry which is preliminary data.</text>
</comment>
<gene>
    <name evidence="2" type="ORF">OVN521_LOCUS34797</name>
</gene>
<reference evidence="2" key="1">
    <citation type="submission" date="2021-02" db="EMBL/GenBank/DDBJ databases">
        <authorList>
            <person name="Nowell W R."/>
        </authorList>
    </citation>
    <scope>NUCLEOTIDE SEQUENCE</scope>
</reference>
<dbReference type="Gene3D" id="3.90.70.10">
    <property type="entry name" value="Cysteine proteinases"/>
    <property type="match status" value="2"/>
</dbReference>